<feature type="compositionally biased region" description="Polar residues" evidence="1">
    <location>
        <begin position="1209"/>
        <end position="1219"/>
    </location>
</feature>
<feature type="compositionally biased region" description="Acidic residues" evidence="1">
    <location>
        <begin position="1191"/>
        <end position="1205"/>
    </location>
</feature>
<feature type="compositionally biased region" description="Low complexity" evidence="1">
    <location>
        <begin position="1901"/>
        <end position="1911"/>
    </location>
</feature>
<sequence length="2170" mass="233323">MLSPIRRTPSRRTITRQSYNDENVSPFRTSSETSMSLQPSEPPSSPLVSNSFLYNLPDPTLNLPRPSHPARLDIFSSPSKSSAIASLNKPLSHDQTQHLESQKAGAARVHLQPPSSVPPSPSKAHSPGSTSRTQANLDAVGGLPTPPSSSEALTTTPRASKHALAPLPGEPLSPSPSRIRGAVLSPARASPSKASRSNSTPRSTRASTRRLLPSGGANSDSDSDNDILRSRTPIRTQLLREIAEEDSDEDEEQQEEEIQLISFKRGGPDATFIREIKQNGWDQPRPPSPIKFTFLEPVVPNPRQSAVGARARSRSKTPQTRASPAPSHASSSKASNASRAKAPRSRRASSTTAAAIGGDDETRDLSDESIKSAGTILTNLSSKSSHTRSKGRVSVSRSSAPPPVAVADLTRDHPSLPDSPGDDPLLMTGPDTYIVYHDQTPSARNRSTSRMSNMANVSLSHSTPLPAPSVAAALGKRRDSGGSDVSSASRGSLYTRMTGRSVNDASVATVANEEQEEQQEDESANTVHADQVEADDDQDEAPIFMAFDGRGFASDSDEGEPEDQVPVSVEARVSLRIAEQEAEEAAISAQMADDLSLDDVSRSFADHSAEQEDSDVIMEASDSLDSSAKDIDAVSHSLDTCQHDESDDIGANDQSLAVSAQDQAFDSSAHEHGEEDVAEEQTAEASLVAQSKDASTRKQSEDFDAKDQSLDANAADHTTDLSEQEQNGELSIGEHVVDASVVDQSISARENDESEDVSMAESAAESAEDEESQDADAMKQNIVVGPDESFVDANLSNQSAEISVGDQSVDVCESIESDIAADADEDALDISSILENVGAANQSHQFMDESFTESSLGALEGDEGETSAVADVVMSSYAAQEVGDSSFVSSPAGQADESHHVVDSQTSADQGIAIAERSFQSSELDDISGEAEHSQANDVAQTADEFQAADESHHSDGAETFEHSLSVADQEAEASIIESSTSILNESHFDQNDGLNGQNHGKQLEQQASSQAPTTSTESLACNSIDFDISTMIYAANTTSDSSSAPTLVDGDLLPHPVVLIEPFQNGSIRFEAVQNEKGSNVTSERTSAEDRQSLPQNALEHLAVHSDSYTGRVQAAGDENYTIQSSDSVSSVLSSPSTFDTPQHTEEVERLRSKYQSSRVVAAERSRTFVRRFSLSTESEHDSDVGSEQSDNDEQDDEDVEELHETEQSSQRPDASQSKRARGIIDEQAEEEQDNQSEEEEDEEEQKEAESALDRDTSSGGEDEDEGEEEDEVEDEDKDEDEDEEDVSEAEEEDDDASSHLDEDEQSASQMDPVVIISSSASPSVASTASIRTSSIEASTSRRTATHAEPDNQADSESEEDEQEQEYVVEVVRDSRERAPRSSAHSVISNDEEPQIHTLHLRQPLPRHDQSHNHTLADASSSRSRVLKLGQATSTPIVEISSLDPRAAARATAILKLFHKYVDEGWILGADEMGDATESRMRRVVDAIRRADGQGRRLEDASELDQQSGVGEGTGDLTTFLMDAELSLAREGTVETESFLGSRATSVASLAMQGQRPLTESPATPFLPGGFRATPASVRAAPGTDVQQNDPPSVIAAWRPTTAGDASNIASTIGNLTKRKADATSSAGFTFRNLETPKRTSRRPAAKQARLSATLTPPSLETFNSKVWDTRDWTRLDKYFTCGVKKISSQLLSLHPLVSDKTAKARSYVDALFGVDLEEVAELFLDEMRIPDERRMAEWSSVKLEQRLKALRRKYVKKVEVKYPEALQQHGDASKGRSRSKAGGDDSMATEDLDWSLNANTTAATQQEPRATKGRVSFGTPYRMGAHSTPAAGLLKKATHRAARQRRAAQEQHEEERESLYPALPASPSTTIAVDMSRERENDGVITKASRLISRLGGSFGGLLSSPRPSTEGKGKRKATEAELETLGAATISVRRCMEQNVSAPHEDEMVDRTACSIQSVSSGSDSLVESMLNSTGITSTINGSLFTNATSIRSDITSTSSHLARSKTTTSIPTITSYQSRCRLPVGNMQTQQIVPVASTLTSTQNRHEGARRNVVRTSFGCSRQLVGGSSGVSHTPLSLLSPATHRVAARKVDELRNSRAKRNWTSPSRQLRPTSARIITAQTRARSSGTGGGGGVPIGLVQTETRGRMLINGDVVDGDGSSSTRED</sequence>
<feature type="compositionally biased region" description="Basic and acidic residues" evidence="1">
    <location>
        <begin position="1249"/>
        <end position="1258"/>
    </location>
</feature>
<feature type="compositionally biased region" description="Basic and acidic residues" evidence="1">
    <location>
        <begin position="1849"/>
        <end position="1860"/>
    </location>
</feature>
<feature type="compositionally biased region" description="Acidic residues" evidence="1">
    <location>
        <begin position="513"/>
        <end position="523"/>
    </location>
</feature>
<feature type="compositionally biased region" description="Basic and acidic residues" evidence="1">
    <location>
        <begin position="694"/>
        <end position="709"/>
    </location>
</feature>
<feature type="compositionally biased region" description="Basic and acidic residues" evidence="1">
    <location>
        <begin position="1912"/>
        <end position="1921"/>
    </location>
</feature>
<dbReference type="Proteomes" id="UP001294444">
    <property type="component" value="Unassembled WGS sequence"/>
</dbReference>
<dbReference type="PANTHER" id="PTHR48147">
    <property type="entry name" value="PROTEIN CBG23787"/>
    <property type="match status" value="1"/>
</dbReference>
<feature type="compositionally biased region" description="Acidic residues" evidence="1">
    <location>
        <begin position="1262"/>
        <end position="1307"/>
    </location>
</feature>
<name>A0AAJ4XRD1_9BASI</name>
<feature type="region of interest" description="Disordered" evidence="1">
    <location>
        <begin position="84"/>
        <end position="430"/>
    </location>
</feature>
<feature type="compositionally biased region" description="Low complexity" evidence="1">
    <location>
        <begin position="416"/>
        <end position="426"/>
    </location>
</feature>
<feature type="region of interest" description="Disordered" evidence="1">
    <location>
        <begin position="1768"/>
        <end position="1793"/>
    </location>
</feature>
<feature type="region of interest" description="Disordered" evidence="1">
    <location>
        <begin position="1901"/>
        <end position="1921"/>
    </location>
</feature>
<evidence type="ECO:0000313" key="2">
    <source>
        <dbReference type="EMBL" id="SNX86487.1"/>
    </source>
</evidence>
<feature type="compositionally biased region" description="Polar residues" evidence="1">
    <location>
        <begin position="1333"/>
        <end position="1344"/>
    </location>
</feature>
<feature type="compositionally biased region" description="Low complexity" evidence="1">
    <location>
        <begin position="1128"/>
        <end position="1138"/>
    </location>
</feature>
<feature type="region of interest" description="Disordered" evidence="1">
    <location>
        <begin position="1838"/>
        <end position="1868"/>
    </location>
</feature>
<feature type="region of interest" description="Disordered" evidence="1">
    <location>
        <begin position="1170"/>
        <end position="1367"/>
    </location>
</feature>
<feature type="compositionally biased region" description="Basic residues" evidence="1">
    <location>
        <begin position="1838"/>
        <end position="1848"/>
    </location>
</feature>
<feature type="region of interest" description="Disordered" evidence="1">
    <location>
        <begin position="1495"/>
        <end position="1514"/>
    </location>
</feature>
<feature type="compositionally biased region" description="Polar residues" evidence="1">
    <location>
        <begin position="148"/>
        <end position="158"/>
    </location>
</feature>
<feature type="compositionally biased region" description="Polar residues" evidence="1">
    <location>
        <begin position="993"/>
        <end position="1017"/>
    </location>
</feature>
<feature type="region of interest" description="Disordered" evidence="1">
    <location>
        <begin position="946"/>
        <end position="972"/>
    </location>
</feature>
<feature type="region of interest" description="Disordered" evidence="1">
    <location>
        <begin position="1"/>
        <end position="52"/>
    </location>
</feature>
<evidence type="ECO:0000256" key="1">
    <source>
        <dbReference type="SAM" id="MobiDB-lite"/>
    </source>
</evidence>
<feature type="compositionally biased region" description="Polar residues" evidence="1">
    <location>
        <begin position="652"/>
        <end position="666"/>
    </location>
</feature>
<feature type="compositionally biased region" description="Polar residues" evidence="1">
    <location>
        <begin position="483"/>
        <end position="492"/>
    </location>
</feature>
<feature type="compositionally biased region" description="Polar residues" evidence="1">
    <location>
        <begin position="17"/>
        <end position="33"/>
    </location>
</feature>
<feature type="compositionally biased region" description="Acidic residues" evidence="1">
    <location>
        <begin position="243"/>
        <end position="258"/>
    </location>
</feature>
<dbReference type="EMBL" id="OAPG01000014">
    <property type="protein sequence ID" value="SNX86487.1"/>
    <property type="molecule type" value="Genomic_DNA"/>
</dbReference>
<feature type="region of interest" description="Disordered" evidence="1">
    <location>
        <begin position="602"/>
        <end position="777"/>
    </location>
</feature>
<feature type="region of interest" description="Disordered" evidence="1">
    <location>
        <begin position="1128"/>
        <end position="1152"/>
    </location>
</feature>
<feature type="region of interest" description="Disordered" evidence="1">
    <location>
        <begin position="885"/>
        <end position="906"/>
    </location>
</feature>
<feature type="region of interest" description="Disordered" evidence="1">
    <location>
        <begin position="987"/>
        <end position="1017"/>
    </location>
</feature>
<accession>A0AAJ4XRD1</accession>
<feature type="compositionally biased region" description="Low complexity" evidence="1">
    <location>
        <begin position="1314"/>
        <end position="1332"/>
    </location>
</feature>
<dbReference type="PANTHER" id="PTHR48147:SF3">
    <property type="entry name" value="MYELIN TRANSCRIPTION FACTOR 1-LIKE PROTEIN"/>
    <property type="match status" value="1"/>
</dbReference>
<protein>
    <submittedName>
        <fullName evidence="2">Uncharacterized protein</fullName>
    </submittedName>
</protein>
<evidence type="ECO:0000313" key="3">
    <source>
        <dbReference type="Proteomes" id="UP001294444"/>
    </source>
</evidence>
<feature type="compositionally biased region" description="Basic and acidic residues" evidence="1">
    <location>
        <begin position="950"/>
        <end position="962"/>
    </location>
</feature>
<feature type="compositionally biased region" description="Basic and acidic residues" evidence="1">
    <location>
        <begin position="91"/>
        <end position="101"/>
    </location>
</feature>
<reference evidence="2" key="1">
    <citation type="submission" date="2023-10" db="EMBL/GenBank/DDBJ databases">
        <authorList>
            <person name="Guldener U."/>
        </authorList>
    </citation>
    <scope>NUCLEOTIDE SEQUENCE</scope>
    <source>
        <strain evidence="2">Mp4</strain>
    </source>
</reference>
<organism evidence="2 3">
    <name type="scientific">Melanopsichium pennsylvanicum</name>
    <dbReference type="NCBI Taxonomy" id="63383"/>
    <lineage>
        <taxon>Eukaryota</taxon>
        <taxon>Fungi</taxon>
        <taxon>Dikarya</taxon>
        <taxon>Basidiomycota</taxon>
        <taxon>Ustilaginomycotina</taxon>
        <taxon>Ustilaginomycetes</taxon>
        <taxon>Ustilaginales</taxon>
        <taxon>Ustilaginaceae</taxon>
        <taxon>Melanopsichium</taxon>
    </lineage>
</organism>
<feature type="compositionally biased region" description="Low complexity" evidence="1">
    <location>
        <begin position="320"/>
        <end position="340"/>
    </location>
</feature>
<keyword evidence="3" id="KW-1185">Reference proteome</keyword>
<gene>
    <name evidence="2" type="ORF">MEPE_05196</name>
</gene>
<comment type="caution">
    <text evidence="2">The sequence shown here is derived from an EMBL/GenBank/DDBJ whole genome shotgun (WGS) entry which is preliminary data.</text>
</comment>
<feature type="region of interest" description="Disordered" evidence="1">
    <location>
        <begin position="1407"/>
        <end position="1426"/>
    </location>
</feature>
<feature type="region of interest" description="Disordered" evidence="1">
    <location>
        <begin position="458"/>
        <end position="568"/>
    </location>
</feature>
<feature type="compositionally biased region" description="Low complexity" evidence="1">
    <location>
        <begin position="185"/>
        <end position="220"/>
    </location>
</feature>
<proteinExistence type="predicted"/>
<feature type="compositionally biased region" description="Acidic residues" evidence="1">
    <location>
        <begin position="1228"/>
        <end position="1248"/>
    </location>
</feature>
<feature type="compositionally biased region" description="Acidic residues" evidence="1">
    <location>
        <begin position="1353"/>
        <end position="1367"/>
    </location>
</feature>
<feature type="compositionally biased region" description="Polar residues" evidence="1">
    <location>
        <begin position="375"/>
        <end position="384"/>
    </location>
</feature>